<dbReference type="GO" id="GO:0005975">
    <property type="term" value="P:carbohydrate metabolic process"/>
    <property type="evidence" value="ECO:0007669"/>
    <property type="project" value="InterPro"/>
</dbReference>
<dbReference type="RefSeq" id="WP_240100462.1">
    <property type="nucleotide sequence ID" value="NZ_JAJSON010000027.1"/>
</dbReference>
<dbReference type="InterPro" id="IPR036156">
    <property type="entry name" value="Beta-gal/glucu_dom_sf"/>
</dbReference>
<evidence type="ECO:0000256" key="2">
    <source>
        <dbReference type="ARBA" id="ARBA00022801"/>
    </source>
</evidence>
<dbReference type="PANTHER" id="PTHR42732:SF2">
    <property type="entry name" value="BETA-MANNOSIDASE"/>
    <property type="match status" value="1"/>
</dbReference>
<dbReference type="InterPro" id="IPR006104">
    <property type="entry name" value="Glyco_hydro_2_N"/>
</dbReference>
<evidence type="ECO:0000313" key="8">
    <source>
        <dbReference type="EMBL" id="MCG9973099.1"/>
    </source>
</evidence>
<dbReference type="InterPro" id="IPR017853">
    <property type="entry name" value="GH"/>
</dbReference>
<evidence type="ECO:0000259" key="5">
    <source>
        <dbReference type="Pfam" id="PF00703"/>
    </source>
</evidence>
<dbReference type="Gene3D" id="2.60.40.10">
    <property type="entry name" value="Immunoglobulins"/>
    <property type="match status" value="1"/>
</dbReference>
<feature type="domain" description="Glycoside hydrolase family 2 catalytic" evidence="6">
    <location>
        <begin position="354"/>
        <end position="494"/>
    </location>
</feature>
<gene>
    <name evidence="8" type="ORF">LU635_15720</name>
</gene>
<dbReference type="Gene3D" id="3.20.20.80">
    <property type="entry name" value="Glycosidases"/>
    <property type="match status" value="1"/>
</dbReference>
<dbReference type="InterPro" id="IPR006103">
    <property type="entry name" value="Glyco_hydro_2_cat"/>
</dbReference>
<evidence type="ECO:0000256" key="4">
    <source>
        <dbReference type="SAM" id="SignalP"/>
    </source>
</evidence>
<sequence>MKMRINLLTLVFVFCSFSLSSQENAEDVLRFSMDTKWTDQVDEESPWNNYPRPQMKREDWTNLNGLWEYAIRPVRQEQPAEFDGEILVPFPVESALSKVKKLVNEDNYLWYRTTFETEDLNQEEKLHLNFGAVDWEAVVYLNGKVVGGHKGGYTPFSLDLTPFLKKGKQELIVRVWDPTDLGTQARGKQVKDPKGIWYTPVTGIWQTVWLEKTSKDYISLVKNTPDIDNNNLDVEVSTSSLSEDMKLKVEVLKDGEKIALNEQNLSPASKSAGFEIAIPDPVLWTPENPFLYDLVISLETLEGKTVDKVESYFGMRKISLGIGPTGYTRIMLNNKPLFQFGLLDQGWWPDGLYTAPTEEAMMYDVEMTKKMGFNMLRKHVKVEPARFYYNCDKMGMLVWQDMPNGNYFRDLRIQAWEEKDAVRPFDSSIQFETELKEMMDQFHSFPSIVVWVPFNEGWGQYDTERVTKWVSAYDTSRLIDSPSGWTDRGVGDLIDTHLYPGPGMEMPEEDRASVLGEFGGLGLTVDGHMWWDKKNWGYLTYSDKEEYLDRFESLIKDLIGLKSFGLSGAIYTQTTDVEGEVNGLITYDREVVKIKPEKTRELFAPLYKEPEKYKTVVADSEQDSNNWMIAYNVNEDWYKGDGNTNSWKTARAPFSTYDNYFLPEGTSWDKNEDLYLIKEFTIDEIPESMILRYYLDKSSMEVYLNGKLLTKEKHEGGRKRHYRNQLIENASDYLKKGKNTIAISVKGEPEERSFDLGIYTGGVKENMEFLNTSISKNNEK</sequence>
<evidence type="ECO:0000313" key="9">
    <source>
        <dbReference type="Proteomes" id="UP001139344"/>
    </source>
</evidence>
<keyword evidence="3" id="KW-0326">Glycosidase</keyword>
<feature type="domain" description="Glycosyl hydrolases family 2 sugar binding" evidence="7">
    <location>
        <begin position="102"/>
        <end position="210"/>
    </location>
</feature>
<evidence type="ECO:0000256" key="1">
    <source>
        <dbReference type="ARBA" id="ARBA00007401"/>
    </source>
</evidence>
<dbReference type="Proteomes" id="UP001139344">
    <property type="component" value="Unassembled WGS sequence"/>
</dbReference>
<feature type="domain" description="Glycoside hydrolase family 2 immunoglobulin-like beta-sandwich" evidence="5">
    <location>
        <begin position="218"/>
        <end position="316"/>
    </location>
</feature>
<protein>
    <submittedName>
        <fullName evidence="8">Beta-galactosidase</fullName>
    </submittedName>
</protein>
<organism evidence="8 9">
    <name type="scientific">Christiangramia crocea</name>
    <dbReference type="NCBI Taxonomy" id="2904124"/>
    <lineage>
        <taxon>Bacteria</taxon>
        <taxon>Pseudomonadati</taxon>
        <taxon>Bacteroidota</taxon>
        <taxon>Flavobacteriia</taxon>
        <taxon>Flavobacteriales</taxon>
        <taxon>Flavobacteriaceae</taxon>
        <taxon>Christiangramia</taxon>
    </lineage>
</organism>
<reference evidence="8" key="1">
    <citation type="submission" date="2021-12" db="EMBL/GenBank/DDBJ databases">
        <title>Description of Gramella crocea sp. nov., a new bacterium isolated from activated sludge.</title>
        <authorList>
            <person name="Zhang X."/>
        </authorList>
    </citation>
    <scope>NUCLEOTIDE SEQUENCE</scope>
    <source>
        <strain evidence="8">YB25</strain>
    </source>
</reference>
<proteinExistence type="inferred from homology"/>
<accession>A0A9X1V150</accession>
<dbReference type="InterPro" id="IPR008979">
    <property type="entry name" value="Galactose-bd-like_sf"/>
</dbReference>
<keyword evidence="4" id="KW-0732">Signal</keyword>
<dbReference type="GO" id="GO:0004553">
    <property type="term" value="F:hydrolase activity, hydrolyzing O-glycosyl compounds"/>
    <property type="evidence" value="ECO:0007669"/>
    <property type="project" value="InterPro"/>
</dbReference>
<keyword evidence="9" id="KW-1185">Reference proteome</keyword>
<evidence type="ECO:0000259" key="7">
    <source>
        <dbReference type="Pfam" id="PF02837"/>
    </source>
</evidence>
<feature type="signal peptide" evidence="4">
    <location>
        <begin position="1"/>
        <end position="25"/>
    </location>
</feature>
<name>A0A9X1V150_9FLAO</name>
<dbReference type="SUPFAM" id="SSF51445">
    <property type="entry name" value="(Trans)glycosidases"/>
    <property type="match status" value="1"/>
</dbReference>
<dbReference type="SUPFAM" id="SSF49785">
    <property type="entry name" value="Galactose-binding domain-like"/>
    <property type="match status" value="2"/>
</dbReference>
<dbReference type="SUPFAM" id="SSF49303">
    <property type="entry name" value="beta-Galactosidase/glucuronidase domain"/>
    <property type="match status" value="1"/>
</dbReference>
<dbReference type="AlphaFoldDB" id="A0A9X1V150"/>
<evidence type="ECO:0000256" key="3">
    <source>
        <dbReference type="ARBA" id="ARBA00023295"/>
    </source>
</evidence>
<dbReference type="EMBL" id="JAJSON010000027">
    <property type="protein sequence ID" value="MCG9973099.1"/>
    <property type="molecule type" value="Genomic_DNA"/>
</dbReference>
<dbReference type="Pfam" id="PF00703">
    <property type="entry name" value="Glyco_hydro_2"/>
    <property type="match status" value="1"/>
</dbReference>
<evidence type="ECO:0000259" key="6">
    <source>
        <dbReference type="Pfam" id="PF02836"/>
    </source>
</evidence>
<comment type="caution">
    <text evidence="8">The sequence shown here is derived from an EMBL/GenBank/DDBJ whole genome shotgun (WGS) entry which is preliminary data.</text>
</comment>
<dbReference type="InterPro" id="IPR013783">
    <property type="entry name" value="Ig-like_fold"/>
</dbReference>
<feature type="chain" id="PRO_5040725422" evidence="4">
    <location>
        <begin position="26"/>
        <end position="780"/>
    </location>
</feature>
<dbReference type="InterPro" id="IPR006102">
    <property type="entry name" value="Ig-like_GH2"/>
</dbReference>
<dbReference type="InterPro" id="IPR051913">
    <property type="entry name" value="GH2_Domain-Containing"/>
</dbReference>
<dbReference type="Pfam" id="PF02837">
    <property type="entry name" value="Glyco_hydro_2_N"/>
    <property type="match status" value="1"/>
</dbReference>
<keyword evidence="2" id="KW-0378">Hydrolase</keyword>
<dbReference type="PANTHER" id="PTHR42732">
    <property type="entry name" value="BETA-GALACTOSIDASE"/>
    <property type="match status" value="1"/>
</dbReference>
<dbReference type="Pfam" id="PF02836">
    <property type="entry name" value="Glyco_hydro_2_C"/>
    <property type="match status" value="1"/>
</dbReference>
<dbReference type="Gene3D" id="2.60.120.260">
    <property type="entry name" value="Galactose-binding domain-like"/>
    <property type="match status" value="2"/>
</dbReference>
<comment type="similarity">
    <text evidence="1">Belongs to the glycosyl hydrolase 2 family.</text>
</comment>